<dbReference type="PROSITE" id="PS52029">
    <property type="entry name" value="LD_TPASE"/>
    <property type="match status" value="1"/>
</dbReference>
<dbReference type="CDD" id="cd16913">
    <property type="entry name" value="YkuD_like"/>
    <property type="match status" value="1"/>
</dbReference>
<reference evidence="12" key="1">
    <citation type="submission" date="2022-06" db="EMBL/GenBank/DDBJ databases">
        <title>Alkalimarinus sp. nov., isolated from gut of a Alitta virens.</title>
        <authorList>
            <person name="Yang A.I."/>
            <person name="Shin N.-R."/>
        </authorList>
    </citation>
    <scope>NUCLEOTIDE SEQUENCE</scope>
    <source>
        <strain evidence="12">A2M4</strain>
    </source>
</reference>
<feature type="signal peptide" evidence="10">
    <location>
        <begin position="1"/>
        <end position="29"/>
    </location>
</feature>
<evidence type="ECO:0000256" key="5">
    <source>
        <dbReference type="ARBA" id="ARBA00022801"/>
    </source>
</evidence>
<sequence>MTRTLTRFGPSAAFISAVTFLVSPTFSQAKEFPWAEQSDIIGEQRVITAKYEDTLSDVGESNNIGYNEIVNANPDIDAWLPGEGSQITVPSEYILPSIREGIVINLHEYRLYYFPKDGGKVITYPVGIGAQSTPTPIVKTQVKLKIEKPTWYPPASVRAEYLKEHGKEMARIFPPGPSNPLGPYAIQLDLPGYFLHGTNKSFGIGTKVSHGCIRLYNEDISDLVFKVPKKTPVRLVKEPIKLGMKGDHLYVELHPDEADNVTNKKMVQQIIQKAIRLEKRHGEMKLDIVAIENAIKKPLGIPQRIGSIKLGNHQPNKKADVIAVSPSSSAATIN</sequence>
<accession>A0ABY6MZY9</accession>
<dbReference type="PANTHER" id="PTHR30582:SF24">
    <property type="entry name" value="L,D-TRANSPEPTIDASE ERFK_SRFK-RELATED"/>
    <property type="match status" value="1"/>
</dbReference>
<evidence type="ECO:0000313" key="13">
    <source>
        <dbReference type="Proteomes" id="UP001163739"/>
    </source>
</evidence>
<keyword evidence="3" id="KW-0328">Glycosyltransferase</keyword>
<keyword evidence="7 9" id="KW-0573">Peptidoglycan synthesis</keyword>
<keyword evidence="6 9" id="KW-0133">Cell shape</keyword>
<dbReference type="Proteomes" id="UP001163739">
    <property type="component" value="Chromosome"/>
</dbReference>
<evidence type="ECO:0000256" key="8">
    <source>
        <dbReference type="ARBA" id="ARBA00023316"/>
    </source>
</evidence>
<dbReference type="InterPro" id="IPR050979">
    <property type="entry name" value="LD-transpeptidase"/>
</dbReference>
<dbReference type="Pfam" id="PF03734">
    <property type="entry name" value="YkuD"/>
    <property type="match status" value="1"/>
</dbReference>
<dbReference type="Gene3D" id="2.40.440.10">
    <property type="entry name" value="L,D-transpeptidase catalytic domain-like"/>
    <property type="match status" value="1"/>
</dbReference>
<comment type="similarity">
    <text evidence="2">Belongs to the YkuD family.</text>
</comment>
<organism evidence="12 13">
    <name type="scientific">Alkalimarinus alittae</name>
    <dbReference type="NCBI Taxonomy" id="2961619"/>
    <lineage>
        <taxon>Bacteria</taxon>
        <taxon>Pseudomonadati</taxon>
        <taxon>Pseudomonadota</taxon>
        <taxon>Gammaproteobacteria</taxon>
        <taxon>Alteromonadales</taxon>
        <taxon>Alteromonadaceae</taxon>
        <taxon>Alkalimarinus</taxon>
    </lineage>
</organism>
<dbReference type="EMBL" id="CP100390">
    <property type="protein sequence ID" value="UZE95394.1"/>
    <property type="molecule type" value="Genomic_DNA"/>
</dbReference>
<dbReference type="InterPro" id="IPR038063">
    <property type="entry name" value="Transpep_catalytic_dom"/>
</dbReference>
<keyword evidence="4" id="KW-0808">Transferase</keyword>
<evidence type="ECO:0000259" key="11">
    <source>
        <dbReference type="PROSITE" id="PS52029"/>
    </source>
</evidence>
<evidence type="ECO:0000256" key="7">
    <source>
        <dbReference type="ARBA" id="ARBA00022984"/>
    </source>
</evidence>
<gene>
    <name evidence="12" type="ORF">NKI27_15165</name>
</gene>
<feature type="chain" id="PRO_5047076519" evidence="10">
    <location>
        <begin position="30"/>
        <end position="334"/>
    </location>
</feature>
<keyword evidence="5" id="KW-0378">Hydrolase</keyword>
<name>A0ABY6MZY9_9ALTE</name>
<evidence type="ECO:0000256" key="3">
    <source>
        <dbReference type="ARBA" id="ARBA00022676"/>
    </source>
</evidence>
<protein>
    <submittedName>
        <fullName evidence="12">L,D-transpeptidase family protein</fullName>
    </submittedName>
</protein>
<evidence type="ECO:0000256" key="2">
    <source>
        <dbReference type="ARBA" id="ARBA00005992"/>
    </source>
</evidence>
<evidence type="ECO:0000256" key="10">
    <source>
        <dbReference type="SAM" id="SignalP"/>
    </source>
</evidence>
<comment type="pathway">
    <text evidence="1 9">Cell wall biogenesis; peptidoglycan biosynthesis.</text>
</comment>
<evidence type="ECO:0000256" key="6">
    <source>
        <dbReference type="ARBA" id="ARBA00022960"/>
    </source>
</evidence>
<dbReference type="PANTHER" id="PTHR30582">
    <property type="entry name" value="L,D-TRANSPEPTIDASE"/>
    <property type="match status" value="1"/>
</dbReference>
<evidence type="ECO:0000313" key="12">
    <source>
        <dbReference type="EMBL" id="UZE95394.1"/>
    </source>
</evidence>
<evidence type="ECO:0000256" key="1">
    <source>
        <dbReference type="ARBA" id="ARBA00004752"/>
    </source>
</evidence>
<keyword evidence="10" id="KW-0732">Signal</keyword>
<dbReference type="RefSeq" id="WP_265046883.1">
    <property type="nucleotide sequence ID" value="NZ_CP100390.1"/>
</dbReference>
<feature type="domain" description="L,D-TPase catalytic" evidence="11">
    <location>
        <begin position="100"/>
        <end position="236"/>
    </location>
</feature>
<proteinExistence type="inferred from homology"/>
<evidence type="ECO:0000256" key="4">
    <source>
        <dbReference type="ARBA" id="ARBA00022679"/>
    </source>
</evidence>
<feature type="active site" description="Proton donor/acceptor" evidence="9">
    <location>
        <position position="196"/>
    </location>
</feature>
<feature type="active site" description="Nucleophile" evidence="9">
    <location>
        <position position="212"/>
    </location>
</feature>
<dbReference type="SUPFAM" id="SSF141523">
    <property type="entry name" value="L,D-transpeptidase catalytic domain-like"/>
    <property type="match status" value="1"/>
</dbReference>
<keyword evidence="13" id="KW-1185">Reference proteome</keyword>
<dbReference type="CDD" id="cd00118">
    <property type="entry name" value="LysM"/>
    <property type="match status" value="1"/>
</dbReference>
<evidence type="ECO:0000256" key="9">
    <source>
        <dbReference type="PROSITE-ProRule" id="PRU01373"/>
    </source>
</evidence>
<keyword evidence="8 9" id="KW-0961">Cell wall biogenesis/degradation</keyword>
<dbReference type="InterPro" id="IPR005490">
    <property type="entry name" value="LD_TPept_cat_dom"/>
</dbReference>
<dbReference type="InterPro" id="IPR018392">
    <property type="entry name" value="LysM"/>
</dbReference>